<dbReference type="AlphaFoldDB" id="A0A1Y1K0S4"/>
<name>A0A1Y1K0S4_PHOPY</name>
<comment type="subcellular location">
    <subcellularLocation>
        <location evidence="1">Membrane</location>
        <topology evidence="1">Multi-pass membrane protein</topology>
    </subcellularLocation>
</comment>
<feature type="transmembrane region" description="Helical" evidence="6">
    <location>
        <begin position="447"/>
        <end position="472"/>
    </location>
</feature>
<evidence type="ECO:0000256" key="3">
    <source>
        <dbReference type="ARBA" id="ARBA00022692"/>
    </source>
</evidence>
<feature type="domain" description="TMC" evidence="7">
    <location>
        <begin position="515"/>
        <end position="621"/>
    </location>
</feature>
<feature type="transmembrane region" description="Helical" evidence="6">
    <location>
        <begin position="683"/>
        <end position="707"/>
    </location>
</feature>
<keyword evidence="3 6" id="KW-0812">Transmembrane</keyword>
<feature type="transmembrane region" description="Helical" evidence="6">
    <location>
        <begin position="484"/>
        <end position="507"/>
    </location>
</feature>
<evidence type="ECO:0000256" key="5">
    <source>
        <dbReference type="ARBA" id="ARBA00023136"/>
    </source>
</evidence>
<feature type="transmembrane region" description="Helical" evidence="6">
    <location>
        <begin position="407"/>
        <end position="435"/>
    </location>
</feature>
<dbReference type="Pfam" id="PF07810">
    <property type="entry name" value="TMC"/>
    <property type="match status" value="1"/>
</dbReference>
<comment type="similarity">
    <text evidence="2">Belongs to the TMC family.</text>
</comment>
<protein>
    <recommendedName>
        <fullName evidence="7">TMC domain-containing protein</fullName>
    </recommendedName>
</protein>
<accession>A0A1Y1K0S4</accession>
<dbReference type="PANTHER" id="PTHR23302">
    <property type="entry name" value="TRANSMEMBRANE CHANNEL-RELATED"/>
    <property type="match status" value="1"/>
</dbReference>
<dbReference type="PANTHER" id="PTHR23302:SF43">
    <property type="entry name" value="TMC DOMAIN-CONTAINING PROTEIN"/>
    <property type="match status" value="1"/>
</dbReference>
<evidence type="ECO:0000259" key="7">
    <source>
        <dbReference type="Pfam" id="PF07810"/>
    </source>
</evidence>
<dbReference type="GO" id="GO:0005886">
    <property type="term" value="C:plasma membrane"/>
    <property type="evidence" value="ECO:0007669"/>
    <property type="project" value="InterPro"/>
</dbReference>
<dbReference type="InterPro" id="IPR038900">
    <property type="entry name" value="TMC"/>
</dbReference>
<feature type="transmembrane region" description="Helical" evidence="6">
    <location>
        <begin position="623"/>
        <end position="647"/>
    </location>
</feature>
<organism evidence="8">
    <name type="scientific">Photinus pyralis</name>
    <name type="common">Common eastern firefly</name>
    <name type="synonym">Lampyris pyralis</name>
    <dbReference type="NCBI Taxonomy" id="7054"/>
    <lineage>
        <taxon>Eukaryota</taxon>
        <taxon>Metazoa</taxon>
        <taxon>Ecdysozoa</taxon>
        <taxon>Arthropoda</taxon>
        <taxon>Hexapoda</taxon>
        <taxon>Insecta</taxon>
        <taxon>Pterygota</taxon>
        <taxon>Neoptera</taxon>
        <taxon>Endopterygota</taxon>
        <taxon>Coleoptera</taxon>
        <taxon>Polyphaga</taxon>
        <taxon>Elateriformia</taxon>
        <taxon>Elateroidea</taxon>
        <taxon>Lampyridae</taxon>
        <taxon>Lampyrinae</taxon>
        <taxon>Photinus</taxon>
    </lineage>
</organism>
<feature type="transmembrane region" description="Helical" evidence="6">
    <location>
        <begin position="229"/>
        <end position="250"/>
    </location>
</feature>
<feature type="transmembrane region" description="Helical" evidence="6">
    <location>
        <begin position="579"/>
        <end position="602"/>
    </location>
</feature>
<dbReference type="InterPro" id="IPR012496">
    <property type="entry name" value="TMC_dom"/>
</dbReference>
<dbReference type="EMBL" id="GEZM01098847">
    <property type="protein sequence ID" value="JAV53720.1"/>
    <property type="molecule type" value="Transcribed_RNA"/>
</dbReference>
<keyword evidence="5 6" id="KW-0472">Membrane</keyword>
<evidence type="ECO:0000256" key="4">
    <source>
        <dbReference type="ARBA" id="ARBA00022989"/>
    </source>
</evidence>
<keyword evidence="4 6" id="KW-1133">Transmembrane helix</keyword>
<evidence type="ECO:0000313" key="8">
    <source>
        <dbReference type="EMBL" id="JAV53720.1"/>
    </source>
</evidence>
<evidence type="ECO:0000256" key="1">
    <source>
        <dbReference type="ARBA" id="ARBA00004141"/>
    </source>
</evidence>
<proteinExistence type="inferred from homology"/>
<feature type="transmembrane region" description="Helical" evidence="6">
    <location>
        <begin position="318"/>
        <end position="337"/>
    </location>
</feature>
<evidence type="ECO:0000256" key="6">
    <source>
        <dbReference type="SAM" id="Phobius"/>
    </source>
</evidence>
<reference evidence="8" key="1">
    <citation type="journal article" date="2016" name="Sci. Rep.">
        <title>Molecular characterization of firefly nuptial gifts: a multi-omics approach sheds light on postcopulatory sexual selection.</title>
        <authorList>
            <person name="Al-Wathiqui N."/>
            <person name="Fallon T.R."/>
            <person name="South A."/>
            <person name="Weng J.K."/>
            <person name="Lewis S.M."/>
        </authorList>
    </citation>
    <scope>NUCLEOTIDE SEQUENCE</scope>
</reference>
<sequence length="815" mass="94624">MEMGDIQLRRYSRPIFNVDNPNYGNQSNYNPKNKRATRNQDNLVYGDVVTDFVPDIQPSYLNYCHRTTSVHRNVFKLGDEPCNFRNVPFSLEHRKKWLFCSGYNTQKRSLQECADDIATCMELDDVLMNNSHESELLRREALRDMPQSLTVKRIIKKNLSFSVNKRTKEKPIGFFKGLQYTTSMKLSKVHTSLKSFAYSFELWYSSLKEIEGHFGSGVATYFKYFRWMFIMNCLIMLVALVFVVIPQLLYENFEVTTSTSKNLWFNWNIKPKTKNNATFQISDLFTGEGYFEDTVLFYGHYTNESVNLISTQWYSVPYAYFFTSVFIYVASFIVFSLSMAKSYRRSFIETQDGLKNNFAHKVFCGWDYSVATEKAANIKVSSLYTELKELLSESFQIVKHVPFLQQFYTVVLQFVCNVIVIFLLGGVGYMLWLLLNENTAHLSQSSSSIGVIIAVVINIIMLLFPLVFGFIVRYEDYKHPRAALYVTLLRTFLLKVVLVGTFLGFWLKQSTKQKCWETAIGQHIFRLILFDFFFSIVLTSVVEAVCYSIYTKVWRGIGAPTFDIARYTLQLLYNQTLFWVGFYFSPLLAVVVVIKLWLSWYIRRTCTLKFCKPYSKSWKAAQTQTLFLILSFLSLLLVIITLGYIVVDVKSSACGPMRNYTYMYELILKGIFQLEQHNVFWRILMYFTKPGAVALMLLAMCVVVYYLRAKAIAQKGIVDILRDMLVLEAKDKEFLLRTFSKVADQCNLPNEHKVYTMYENVTDIWSAEKCHYRNGNGNDCGSSTETSTTAEVDELQATEQSLQLLKENKPPKKHR</sequence>
<evidence type="ECO:0000256" key="2">
    <source>
        <dbReference type="ARBA" id="ARBA00006510"/>
    </source>
</evidence>
<dbReference type="GO" id="GO:0008381">
    <property type="term" value="F:mechanosensitive monoatomic ion channel activity"/>
    <property type="evidence" value="ECO:0007669"/>
    <property type="project" value="TreeGrafter"/>
</dbReference>